<evidence type="ECO:0000313" key="6">
    <source>
        <dbReference type="EMBL" id="MFD2790096.1"/>
    </source>
</evidence>
<feature type="domain" description="Cytochrome c" evidence="5">
    <location>
        <begin position="875"/>
        <end position="1009"/>
    </location>
</feature>
<dbReference type="SUPFAM" id="SSF48371">
    <property type="entry name" value="ARM repeat"/>
    <property type="match status" value="1"/>
</dbReference>
<dbReference type="NCBIfam" id="TIGR02603">
    <property type="entry name" value="CxxCH_TIGR02603"/>
    <property type="match status" value="1"/>
</dbReference>
<evidence type="ECO:0000256" key="1">
    <source>
        <dbReference type="ARBA" id="ARBA00022617"/>
    </source>
</evidence>
<organism evidence="6 7">
    <name type="scientific">Arenibacter antarcticus</name>
    <dbReference type="NCBI Taxonomy" id="2040469"/>
    <lineage>
        <taxon>Bacteria</taxon>
        <taxon>Pseudomonadati</taxon>
        <taxon>Bacteroidota</taxon>
        <taxon>Flavobacteriia</taxon>
        <taxon>Flavobacteriales</taxon>
        <taxon>Flavobacteriaceae</taxon>
        <taxon>Arenibacter</taxon>
    </lineage>
</organism>
<dbReference type="PANTHER" id="PTHR33546">
    <property type="entry name" value="LARGE, MULTIFUNCTIONAL SECRETED PROTEIN-RELATED"/>
    <property type="match status" value="1"/>
</dbReference>
<dbReference type="InterPro" id="IPR013427">
    <property type="entry name" value="Haem-bd_dom_put"/>
</dbReference>
<dbReference type="InterPro" id="IPR009056">
    <property type="entry name" value="Cyt_c-like_dom"/>
</dbReference>
<evidence type="ECO:0000256" key="4">
    <source>
        <dbReference type="PROSITE-ProRule" id="PRU00433"/>
    </source>
</evidence>
<dbReference type="RefSeq" id="WP_251805880.1">
    <property type="nucleotide sequence ID" value="NZ_CP166679.1"/>
</dbReference>
<dbReference type="InterPro" id="IPR011989">
    <property type="entry name" value="ARM-like"/>
</dbReference>
<protein>
    <submittedName>
        <fullName evidence="6">PVC-type heme-binding CxxCH protein</fullName>
    </submittedName>
</protein>
<name>A0ABW5VFR4_9FLAO</name>
<dbReference type="InterPro" id="IPR013428">
    <property type="entry name" value="Membrane-bound_put_N"/>
</dbReference>
<dbReference type="InterPro" id="IPR016024">
    <property type="entry name" value="ARM-type_fold"/>
</dbReference>
<dbReference type="Pfam" id="PF23500">
    <property type="entry name" value="DUF7133"/>
    <property type="match status" value="1"/>
</dbReference>
<dbReference type="Gene3D" id="1.10.760.10">
    <property type="entry name" value="Cytochrome c-like domain"/>
    <property type="match status" value="1"/>
</dbReference>
<keyword evidence="7" id="KW-1185">Reference proteome</keyword>
<dbReference type="Proteomes" id="UP001597532">
    <property type="component" value="Unassembled WGS sequence"/>
</dbReference>
<reference evidence="7" key="1">
    <citation type="journal article" date="2019" name="Int. J. Syst. Evol. Microbiol.">
        <title>The Global Catalogue of Microorganisms (GCM) 10K type strain sequencing project: providing services to taxonomists for standard genome sequencing and annotation.</title>
        <authorList>
            <consortium name="The Broad Institute Genomics Platform"/>
            <consortium name="The Broad Institute Genome Sequencing Center for Infectious Disease"/>
            <person name="Wu L."/>
            <person name="Ma J."/>
        </authorList>
    </citation>
    <scope>NUCLEOTIDE SEQUENCE [LARGE SCALE GENOMIC DNA]</scope>
    <source>
        <strain evidence="7">KCTC 52924</strain>
    </source>
</reference>
<evidence type="ECO:0000256" key="3">
    <source>
        <dbReference type="ARBA" id="ARBA00023004"/>
    </source>
</evidence>
<keyword evidence="3 4" id="KW-0408">Iron</keyword>
<evidence type="ECO:0000256" key="2">
    <source>
        <dbReference type="ARBA" id="ARBA00022723"/>
    </source>
</evidence>
<accession>A0ABW5VFR4</accession>
<dbReference type="SUPFAM" id="SSF46626">
    <property type="entry name" value="Cytochrome c"/>
    <property type="match status" value="1"/>
</dbReference>
<keyword evidence="1 4" id="KW-0349">Heme</keyword>
<evidence type="ECO:0000313" key="7">
    <source>
        <dbReference type="Proteomes" id="UP001597532"/>
    </source>
</evidence>
<dbReference type="PROSITE" id="PS51007">
    <property type="entry name" value="CYTC"/>
    <property type="match status" value="1"/>
</dbReference>
<dbReference type="NCBIfam" id="TIGR02604">
    <property type="entry name" value="Piru_Ver_Nterm"/>
    <property type="match status" value="1"/>
</dbReference>
<gene>
    <name evidence="6" type="ORF">ACFS1K_10005</name>
</gene>
<dbReference type="SUPFAM" id="SSF63829">
    <property type="entry name" value="Calcium-dependent phosphotriesterase"/>
    <property type="match status" value="1"/>
</dbReference>
<dbReference type="Gene3D" id="2.120.10.30">
    <property type="entry name" value="TolB, C-terminal domain"/>
    <property type="match status" value="1"/>
</dbReference>
<proteinExistence type="predicted"/>
<dbReference type="PANTHER" id="PTHR33546:SF1">
    <property type="entry name" value="LARGE, MULTIFUNCTIONAL SECRETED PROTEIN"/>
    <property type="match status" value="1"/>
</dbReference>
<dbReference type="Gene3D" id="1.25.10.10">
    <property type="entry name" value="Leucine-rich Repeat Variant"/>
    <property type="match status" value="1"/>
</dbReference>
<sequence>MKKLQNLIELIFFMGMLVSCNQNGILYENGALSPKDGLASYEVVEGFQVELFASEPLISDPVDMAIDENGLMYVVEMSGYPLNKSHTGKIKILKDNDGDGIMDESILFADELMFPNGVMPWKNGIIVTDAPYVLYLEDVDRDGRADVRDTLLTGFSLSNPHVNVNNPIYGLDNWIYLSHFGRIGSRKYEEDFGDLGDEIRFWNDPDGPFLPQNANGKNVRFKTDGESLEILSVKGQFGHTFDEWGHHFLTHNQNHIYEEVLAPQYLNRNPDAGISKAAEDVSDHGNSTEVFQITTNPDRQLFSEVGLTTSTSGITYYSGGIFPAPYDKELTFVMESVSNVVHSDKLTPKGASFTASRMEEGREFFASRDYWARPVNMYIGPDGALYVLDYYRRIIEHPEWMSDEAIEGGDLYDGHNMGRIYRITPKGTPSAQWTGGLELGESTSIELVKFLSHKNRWWRSNAQRLLVDRKDTEVTPLLKKELRTGNAVMGRLHALWTLEGMSALEEEDIIIALHDPSAGLRENAIRIAERYMEGDMELQAELMKMAGDASAKVRFQLLCTLGDLDGKNAKVVREQILFQDIDDEWVQLAALSAGELGVEGLLRETIQRRGRGKESKYDPFISHLTEALGASENQKMIVSLLKQGLIINSTDPVSLQSAILKGLSTGINRNKSGRDFFSPETALLLRAYFDHESDEIRSYTFRLLEILNEKNDNPDIEKAIQKALGRGQNKELRVGYRSQMLKLLLLGDPSTYESEIKALINPSEDPVVQKVALEVYDHIPGASVSEFVLKYWGQMTPGVREAALQSFMRNKERVVLLLDAVEKEKIPKSALGWSRTVQLNQYHVEEIRERARSILAQDDMQEVIASYKSALDMPGDEKKGLEVYKTNCTICHQVRGELGVNYGPDLGTVHNWDAKALMANILVPGLSIAPGYDLWKIEMNNGEILQGVISNETSSAIELHTGPEQMQTINRQEIANIESIPGMSMMPGFGGVLSEQEMADLIAYLRNSAGL</sequence>
<comment type="caution">
    <text evidence="6">The sequence shown here is derived from an EMBL/GenBank/DDBJ whole genome shotgun (WGS) entry which is preliminary data.</text>
</comment>
<dbReference type="InterPro" id="IPR011042">
    <property type="entry name" value="6-blade_b-propeller_TolB-like"/>
</dbReference>
<dbReference type="EMBL" id="JBHUOK010000030">
    <property type="protein sequence ID" value="MFD2790096.1"/>
    <property type="molecule type" value="Genomic_DNA"/>
</dbReference>
<dbReference type="PROSITE" id="PS51257">
    <property type="entry name" value="PROKAR_LIPOPROTEIN"/>
    <property type="match status" value="1"/>
</dbReference>
<evidence type="ECO:0000259" key="5">
    <source>
        <dbReference type="PROSITE" id="PS51007"/>
    </source>
</evidence>
<keyword evidence="2 4" id="KW-0479">Metal-binding</keyword>
<dbReference type="InterPro" id="IPR055557">
    <property type="entry name" value="DUF7133"/>
</dbReference>
<dbReference type="InterPro" id="IPR036909">
    <property type="entry name" value="Cyt_c-like_dom_sf"/>
</dbReference>
<dbReference type="Pfam" id="PF00034">
    <property type="entry name" value="Cytochrom_C"/>
    <property type="match status" value="1"/>
</dbReference>